<evidence type="ECO:0000313" key="2">
    <source>
        <dbReference type="EMBL" id="SFS15435.1"/>
    </source>
</evidence>
<feature type="domain" description="DUF6908" evidence="1">
    <location>
        <begin position="2"/>
        <end position="127"/>
    </location>
</feature>
<organism evidence="2 3">
    <name type="scientific">Granulicella pectinivorans</name>
    <dbReference type="NCBI Taxonomy" id="474950"/>
    <lineage>
        <taxon>Bacteria</taxon>
        <taxon>Pseudomonadati</taxon>
        <taxon>Acidobacteriota</taxon>
        <taxon>Terriglobia</taxon>
        <taxon>Terriglobales</taxon>
        <taxon>Acidobacteriaceae</taxon>
        <taxon>Granulicella</taxon>
    </lineage>
</organism>
<gene>
    <name evidence="2" type="ORF">SAMN05421771_2709</name>
</gene>
<proteinExistence type="predicted"/>
<dbReference type="OrthoDB" id="117513at2"/>
<dbReference type="Pfam" id="PF21849">
    <property type="entry name" value="DUF6908"/>
    <property type="match status" value="1"/>
</dbReference>
<protein>
    <recommendedName>
        <fullName evidence="1">DUF6908 domain-containing protein</fullName>
    </recommendedName>
</protein>
<dbReference type="RefSeq" id="WP_089839614.1">
    <property type="nucleotide sequence ID" value="NZ_FOZL01000001.1"/>
</dbReference>
<evidence type="ECO:0000313" key="3">
    <source>
        <dbReference type="Proteomes" id="UP000199024"/>
    </source>
</evidence>
<dbReference type="STRING" id="474950.SAMN05421771_2709"/>
<reference evidence="2 3" key="1">
    <citation type="submission" date="2016-10" db="EMBL/GenBank/DDBJ databases">
        <authorList>
            <person name="de Groot N.N."/>
        </authorList>
    </citation>
    <scope>NUCLEOTIDE SEQUENCE [LARGE SCALE GENOMIC DNA]</scope>
    <source>
        <strain evidence="2 3">DSM 21001</strain>
    </source>
</reference>
<keyword evidence="3" id="KW-1185">Reference proteome</keyword>
<name>A0A1I6MI99_9BACT</name>
<dbReference type="Proteomes" id="UP000199024">
    <property type="component" value="Unassembled WGS sequence"/>
</dbReference>
<evidence type="ECO:0000259" key="1">
    <source>
        <dbReference type="Pfam" id="PF21849"/>
    </source>
</evidence>
<sequence>MQTILRILKQAGGWHHGLYLKIENLPYMALVIEATDESGPCGLPSISVAHYGEQNGDLMRDPEMCFELGMADGPHLNAFYYRNDYVGVEQWSRTIHSGNYIYFVSLHQQHERFAKVWDNNLRLQGFAEAFEQQQQTPRA</sequence>
<accession>A0A1I6MI99</accession>
<dbReference type="InterPro" id="IPR054203">
    <property type="entry name" value="DUF6908"/>
</dbReference>
<dbReference type="EMBL" id="FOZL01000001">
    <property type="protein sequence ID" value="SFS15435.1"/>
    <property type="molecule type" value="Genomic_DNA"/>
</dbReference>
<dbReference type="AlphaFoldDB" id="A0A1I6MI99"/>